<dbReference type="AlphaFoldDB" id="A0AAW0XHK6"/>
<dbReference type="Gene3D" id="1.10.472.10">
    <property type="entry name" value="Cyclin-like"/>
    <property type="match status" value="1"/>
</dbReference>
<dbReference type="GO" id="GO:0016538">
    <property type="term" value="F:cyclin-dependent protein serine/threonine kinase regulator activity"/>
    <property type="evidence" value="ECO:0007669"/>
    <property type="project" value="TreeGrafter"/>
</dbReference>
<sequence>MKTPKTPDKLSPSRFSKFLPEYVEYAERIRKSLYYGRLSVTNRPSLPFTSLSVEKFSELCRQDGLEKLDLRYASSMCYDACVTPCSLILALVYLDRLHSRNPEYLTSTSPTQVFLVAMMVASKYLYDDGEEDEVFSDEWAMSAAVPLSDFIQAEKEFLVAIDWNLFVDADAFLRAFERVESEIAWREGERRGYFTYTDMLSLTHTLPVSCTSLLNLLSHVLAVCMVGYTAAIVSIVAGTLLAQECSQHIVTVMSRLTSDMMINETTTPCLENITKISYSDQVTDSLSFITGNVVTSLDEDKDGNISLIGLPSRAITTLTTSILLAMSSPSTLRHHQHRQHRSGKRNCRACHSSTNDENCDSQTVNLNCFESHDSNLDPTDTRLSFTTGHYWPPSSHSRRYGYLNINTILSDLSHLELSSVDPHASDQKDDWVYSNPWMIPWLSWHSAPVYSVFHNFSGIGAPNMASFRRSQHDWVDMLGNMCKSMQKIVIDLIPLKHTATLIPAPLLSRVAMTYSVPDPVPWLL</sequence>
<dbReference type="EMBL" id="JARKIK010000023">
    <property type="protein sequence ID" value="KAK8744015.1"/>
    <property type="molecule type" value="Genomic_DNA"/>
</dbReference>
<dbReference type="SUPFAM" id="SSF47954">
    <property type="entry name" value="Cyclin-like"/>
    <property type="match status" value="1"/>
</dbReference>
<evidence type="ECO:0000256" key="1">
    <source>
        <dbReference type="ARBA" id="ARBA00038508"/>
    </source>
</evidence>
<organism evidence="4 5">
    <name type="scientific">Cherax quadricarinatus</name>
    <name type="common">Australian red claw crayfish</name>
    <dbReference type="NCBI Taxonomy" id="27406"/>
    <lineage>
        <taxon>Eukaryota</taxon>
        <taxon>Metazoa</taxon>
        <taxon>Ecdysozoa</taxon>
        <taxon>Arthropoda</taxon>
        <taxon>Crustacea</taxon>
        <taxon>Multicrustacea</taxon>
        <taxon>Malacostraca</taxon>
        <taxon>Eumalacostraca</taxon>
        <taxon>Eucarida</taxon>
        <taxon>Decapoda</taxon>
        <taxon>Pleocyemata</taxon>
        <taxon>Astacidea</taxon>
        <taxon>Parastacoidea</taxon>
        <taxon>Parastacidae</taxon>
        <taxon>Cherax</taxon>
    </lineage>
</organism>
<dbReference type="InterPro" id="IPR013922">
    <property type="entry name" value="Cyclin_PHO80-like"/>
</dbReference>
<dbReference type="Proteomes" id="UP001445076">
    <property type="component" value="Unassembled WGS sequence"/>
</dbReference>
<proteinExistence type="inferred from homology"/>
<comment type="similarity">
    <text evidence="1">Belongs to the CNPPD1 family.</text>
</comment>
<dbReference type="PANTHER" id="PTHR15615">
    <property type="match status" value="1"/>
</dbReference>
<gene>
    <name evidence="4" type="ORF">OTU49_000961</name>
</gene>
<accession>A0AAW0XHK6</accession>
<dbReference type="GO" id="GO:0000307">
    <property type="term" value="C:cyclin-dependent protein kinase holoenzyme complex"/>
    <property type="evidence" value="ECO:0007669"/>
    <property type="project" value="TreeGrafter"/>
</dbReference>
<dbReference type="PANTHER" id="PTHR15615:SF108">
    <property type="entry name" value="PROTEIN CNPPD1"/>
    <property type="match status" value="1"/>
</dbReference>
<dbReference type="InterPro" id="IPR006671">
    <property type="entry name" value="Cyclin_N"/>
</dbReference>
<dbReference type="GO" id="GO:0019901">
    <property type="term" value="F:protein kinase binding"/>
    <property type="evidence" value="ECO:0007669"/>
    <property type="project" value="InterPro"/>
</dbReference>
<evidence type="ECO:0000259" key="3">
    <source>
        <dbReference type="Pfam" id="PF00134"/>
    </source>
</evidence>
<evidence type="ECO:0000256" key="2">
    <source>
        <dbReference type="ARBA" id="ARBA00040808"/>
    </source>
</evidence>
<keyword evidence="5" id="KW-1185">Reference proteome</keyword>
<evidence type="ECO:0000313" key="4">
    <source>
        <dbReference type="EMBL" id="KAK8744015.1"/>
    </source>
</evidence>
<protein>
    <recommendedName>
        <fullName evidence="2">Protein CNPPD1</fullName>
    </recommendedName>
</protein>
<evidence type="ECO:0000313" key="5">
    <source>
        <dbReference type="Proteomes" id="UP001445076"/>
    </source>
</evidence>
<dbReference type="CDD" id="cd20557">
    <property type="entry name" value="CYCLIN_ScPCL1-like"/>
    <property type="match status" value="1"/>
</dbReference>
<dbReference type="GO" id="GO:0005634">
    <property type="term" value="C:nucleus"/>
    <property type="evidence" value="ECO:0007669"/>
    <property type="project" value="TreeGrafter"/>
</dbReference>
<feature type="domain" description="Cyclin N-terminal" evidence="3">
    <location>
        <begin position="76"/>
        <end position="165"/>
    </location>
</feature>
<reference evidence="4 5" key="1">
    <citation type="journal article" date="2024" name="BMC Genomics">
        <title>Genome assembly of redclaw crayfish (Cherax quadricarinatus) provides insights into its immune adaptation and hypoxia tolerance.</title>
        <authorList>
            <person name="Liu Z."/>
            <person name="Zheng J."/>
            <person name="Li H."/>
            <person name="Fang K."/>
            <person name="Wang S."/>
            <person name="He J."/>
            <person name="Zhou D."/>
            <person name="Weng S."/>
            <person name="Chi M."/>
            <person name="Gu Z."/>
            <person name="He J."/>
            <person name="Li F."/>
            <person name="Wang M."/>
        </authorList>
    </citation>
    <scope>NUCLEOTIDE SEQUENCE [LARGE SCALE GENOMIC DNA]</scope>
    <source>
        <strain evidence="4">ZL_2023a</strain>
    </source>
</reference>
<dbReference type="Pfam" id="PF00134">
    <property type="entry name" value="Cyclin_N"/>
    <property type="match status" value="1"/>
</dbReference>
<comment type="caution">
    <text evidence="4">The sequence shown here is derived from an EMBL/GenBank/DDBJ whole genome shotgun (WGS) entry which is preliminary data.</text>
</comment>
<dbReference type="InterPro" id="IPR036915">
    <property type="entry name" value="Cyclin-like_sf"/>
</dbReference>
<name>A0AAW0XHK6_CHEQU</name>